<dbReference type="PATRIC" id="fig|1120928.5.peg.1122"/>
<proteinExistence type="predicted"/>
<accession>V2V261</accession>
<keyword evidence="1" id="KW-0812">Transmembrane</keyword>
<feature type="transmembrane region" description="Helical" evidence="1">
    <location>
        <begin position="20"/>
        <end position="42"/>
    </location>
</feature>
<reference evidence="2 3" key="1">
    <citation type="submission" date="2013-10" db="EMBL/GenBank/DDBJ databases">
        <title>The Genome Sequence of Acinetobacter tjernbergiae CIP107465.</title>
        <authorList>
            <consortium name="The Broad Institute Genomics Platform"/>
            <consortium name="The Broad Institute Genome Sequencing Center for Infectious Disease"/>
            <person name="Cerqueira G."/>
            <person name="Feldgarden M."/>
            <person name="Courvalin P."/>
            <person name="Grillot-Courvalin C."/>
            <person name="Clermont D."/>
            <person name="Rocha E."/>
            <person name="Yoon E.-J."/>
            <person name="Nemec A."/>
            <person name="Young S.K."/>
            <person name="Zeng Q."/>
            <person name="Gargeya S."/>
            <person name="Fitzgerald M."/>
            <person name="Abouelleil A."/>
            <person name="Alvarado L."/>
            <person name="Berlin A.M."/>
            <person name="Chapman S.B."/>
            <person name="Gainer-Dewar J."/>
            <person name="Goldberg J."/>
            <person name="Gnerre S."/>
            <person name="Griggs A."/>
            <person name="Gujja S."/>
            <person name="Hansen M."/>
            <person name="Howarth C."/>
            <person name="Imamovic A."/>
            <person name="Ireland A."/>
            <person name="Larimer J."/>
            <person name="McCowan C."/>
            <person name="Murphy C."/>
            <person name="Pearson M."/>
            <person name="Poon T.W."/>
            <person name="Priest M."/>
            <person name="Roberts A."/>
            <person name="Saif S."/>
            <person name="Shea T."/>
            <person name="Sykes S."/>
            <person name="Wortman J."/>
            <person name="Nusbaum C."/>
            <person name="Birren B."/>
        </authorList>
    </citation>
    <scope>NUCLEOTIDE SEQUENCE [LARGE SCALE GENOMIC DNA]</scope>
    <source>
        <strain evidence="2 3">CIP 107465</strain>
    </source>
</reference>
<evidence type="ECO:0000256" key="1">
    <source>
        <dbReference type="SAM" id="Phobius"/>
    </source>
</evidence>
<organism evidence="2 3">
    <name type="scientific">Acinetobacter tjernbergiae DSM 14971 = CIP 107465</name>
    <dbReference type="NCBI Taxonomy" id="1120928"/>
    <lineage>
        <taxon>Bacteria</taxon>
        <taxon>Pseudomonadati</taxon>
        <taxon>Pseudomonadota</taxon>
        <taxon>Gammaproteobacteria</taxon>
        <taxon>Moraxellales</taxon>
        <taxon>Moraxellaceae</taxon>
        <taxon>Acinetobacter</taxon>
    </lineage>
</organism>
<keyword evidence="1" id="KW-0472">Membrane</keyword>
<dbReference type="AlphaFoldDB" id="V2V261"/>
<dbReference type="EMBL" id="AYEV01000009">
    <property type="protein sequence ID" value="ESK56327.1"/>
    <property type="molecule type" value="Genomic_DNA"/>
</dbReference>
<name>V2V261_9GAMM</name>
<keyword evidence="1" id="KW-1133">Transmembrane helix</keyword>
<dbReference type="Proteomes" id="UP000017404">
    <property type="component" value="Unassembled WGS sequence"/>
</dbReference>
<sequence length="68" mass="7851">MRYILIFIAYWKILFKISTFNILIVLNLTCGYSVCVFYPIILSIHLHKKAGKSAQTLAGYATEKMTEF</sequence>
<evidence type="ECO:0000313" key="2">
    <source>
        <dbReference type="EMBL" id="ESK56327.1"/>
    </source>
</evidence>
<evidence type="ECO:0000313" key="3">
    <source>
        <dbReference type="Proteomes" id="UP000017404"/>
    </source>
</evidence>
<comment type="caution">
    <text evidence="2">The sequence shown here is derived from an EMBL/GenBank/DDBJ whole genome shotgun (WGS) entry which is preliminary data.</text>
</comment>
<keyword evidence="3" id="KW-1185">Reference proteome</keyword>
<protein>
    <submittedName>
        <fullName evidence="2">Uncharacterized protein</fullName>
    </submittedName>
</protein>
<gene>
    <name evidence="2" type="ORF">F990_01093</name>
</gene>